<feature type="compositionally biased region" description="Acidic residues" evidence="1">
    <location>
        <begin position="132"/>
        <end position="142"/>
    </location>
</feature>
<feature type="non-terminal residue" evidence="2">
    <location>
        <position position="192"/>
    </location>
</feature>
<dbReference type="PANTHER" id="PTHR31975">
    <property type="entry name" value="BUD SITE SELECTION PROTEIN 7-RELATED"/>
    <property type="match status" value="1"/>
</dbReference>
<dbReference type="OrthoDB" id="434695at2759"/>
<dbReference type="Gene3D" id="1.25.40.10">
    <property type="entry name" value="Tetratricopeptide repeat domain"/>
    <property type="match status" value="1"/>
</dbReference>
<dbReference type="GO" id="GO:0006893">
    <property type="term" value="P:Golgi to plasma membrane transport"/>
    <property type="evidence" value="ECO:0007669"/>
    <property type="project" value="UniProtKB-ARBA"/>
</dbReference>
<evidence type="ECO:0000256" key="1">
    <source>
        <dbReference type="SAM" id="MobiDB-lite"/>
    </source>
</evidence>
<dbReference type="Proteomes" id="UP000749646">
    <property type="component" value="Unassembled WGS sequence"/>
</dbReference>
<proteinExistence type="predicted"/>
<evidence type="ECO:0000313" key="2">
    <source>
        <dbReference type="EMBL" id="KAF9971477.1"/>
    </source>
</evidence>
<keyword evidence="3" id="KW-1185">Reference proteome</keyword>
<dbReference type="InterPro" id="IPR015374">
    <property type="entry name" value="ChAPs"/>
</dbReference>
<feature type="compositionally biased region" description="Basic and acidic residues" evidence="1">
    <location>
        <begin position="56"/>
        <end position="76"/>
    </location>
</feature>
<evidence type="ECO:0000313" key="3">
    <source>
        <dbReference type="Proteomes" id="UP000749646"/>
    </source>
</evidence>
<accession>A0A9P6JG32</accession>
<feature type="region of interest" description="Disordered" evidence="1">
    <location>
        <begin position="1"/>
        <end position="142"/>
    </location>
</feature>
<comment type="caution">
    <text evidence="2">The sequence shown here is derived from an EMBL/GenBank/DDBJ whole genome shotgun (WGS) entry which is preliminary data.</text>
</comment>
<dbReference type="AlphaFoldDB" id="A0A9P6JG32"/>
<dbReference type="EMBL" id="JAAAHW010004804">
    <property type="protein sequence ID" value="KAF9971477.1"/>
    <property type="molecule type" value="Genomic_DNA"/>
</dbReference>
<feature type="compositionally biased region" description="Basic and acidic residues" evidence="1">
    <location>
        <begin position="105"/>
        <end position="115"/>
    </location>
</feature>
<gene>
    <name evidence="2" type="ORF">BGZ65_010408</name>
</gene>
<protein>
    <submittedName>
        <fullName evidence="2">Uncharacterized protein</fullName>
    </submittedName>
</protein>
<organism evidence="2 3">
    <name type="scientific">Modicella reniformis</name>
    <dbReference type="NCBI Taxonomy" id="1440133"/>
    <lineage>
        <taxon>Eukaryota</taxon>
        <taxon>Fungi</taxon>
        <taxon>Fungi incertae sedis</taxon>
        <taxon>Mucoromycota</taxon>
        <taxon>Mortierellomycotina</taxon>
        <taxon>Mortierellomycetes</taxon>
        <taxon>Mortierellales</taxon>
        <taxon>Mortierellaceae</taxon>
        <taxon>Modicella</taxon>
    </lineage>
</organism>
<feature type="compositionally biased region" description="Basic and acidic residues" evidence="1">
    <location>
        <begin position="1"/>
        <end position="15"/>
    </location>
</feature>
<name>A0A9P6JG32_9FUNG</name>
<sequence length="192" mass="21872">MEEEYRLKEAEESIRKGSKVHTMSIEEGLPEEVPLRDQLSPNGTSIPIIKISTESESDREREQEEAEEQARVKAIEEAAAAEKVADESADQSVEDIKLDGLSLSSDHEKDEENQRQYKHGSIKGKPSIAAASDEEDSSGNEDDEVELSFLFSNKRLCARWLDNLFMGLYEDLRRYAIWLAELQHFRSIHAPY</sequence>
<reference evidence="2" key="1">
    <citation type="journal article" date="2020" name="Fungal Divers.">
        <title>Resolving the Mortierellaceae phylogeny through synthesis of multi-gene phylogenetics and phylogenomics.</title>
        <authorList>
            <person name="Vandepol N."/>
            <person name="Liber J."/>
            <person name="Desiro A."/>
            <person name="Na H."/>
            <person name="Kennedy M."/>
            <person name="Barry K."/>
            <person name="Grigoriev I.V."/>
            <person name="Miller A.N."/>
            <person name="O'Donnell K."/>
            <person name="Stajich J.E."/>
            <person name="Bonito G."/>
        </authorList>
    </citation>
    <scope>NUCLEOTIDE SEQUENCE</scope>
    <source>
        <strain evidence="2">MES-2147</strain>
    </source>
</reference>
<dbReference type="PANTHER" id="PTHR31975:SF1">
    <property type="entry name" value="BUD SITE SELECTION PROTEIN 7-RELATED"/>
    <property type="match status" value="1"/>
</dbReference>
<dbReference type="GO" id="GO:0034044">
    <property type="term" value="C:exomer complex"/>
    <property type="evidence" value="ECO:0007669"/>
    <property type="project" value="TreeGrafter"/>
</dbReference>
<dbReference type="InterPro" id="IPR011990">
    <property type="entry name" value="TPR-like_helical_dom_sf"/>
</dbReference>